<sequence length="473" mass="52266">MALRLTARCFRCHLRQHRRLSQHFQSQYSTTSSNQDNDYADIVISGGGMVGGSMACALGNNKMLKNKRIVLLEASKDKGDYVLPNSYSNRTCALSPSTRRLLESFGAWQEIEALRYHPVLRMQVWESCSDSLITFNNPDMTDSLAYIVENDVILAGIMRALKAQGNRVEIRYGTKVETFSLPGKEEDNIKLPYVGLQLSDGSELRTKLLIGADGMNSAVRDAAGFHTMTRDYKQTAVVATLVLGDTTLNNTAWQRFLPTGPIALLPLSDKLSSLVWTTTPQDAKHLQQIPADSFVDAVNDALWHEREKNPLAGQMLEAFKTVVQNVFPDSDPSRQLPPTVIDVQEGSRAAFPLKLIHSSQYVQSRVALIGDAGHRLHPLAGQGVNLGFGDVECLNEVLGEAVRSGADPGSLTPLLRYESERQRHNVPVMLSIDGLQRLYSTEFTPLVVLRSLGLQATNSLSFIKKKIIEQASI</sequence>
<dbReference type="InterPro" id="IPR051205">
    <property type="entry name" value="UbiH/COQ6_monooxygenase"/>
</dbReference>
<dbReference type="EC" id="1.14.15.46" evidence="11"/>
<comment type="subcellular location">
    <subcellularLocation>
        <location evidence="11">Mitochondrion inner membrane</location>
        <topology evidence="11">Peripheral membrane protein</topology>
        <orientation evidence="11">Matrix side</orientation>
    </subcellularLocation>
</comment>
<dbReference type="Proteomes" id="UP000694888">
    <property type="component" value="Unplaced"/>
</dbReference>
<keyword evidence="9 11" id="KW-0496">Mitochondrion</keyword>
<dbReference type="InterPro" id="IPR000689">
    <property type="entry name" value="UbQ_mOase_COQ6"/>
</dbReference>
<dbReference type="HAMAP" id="MF_03193">
    <property type="entry name" value="COQ6_monooxygenase"/>
    <property type="match status" value="1"/>
</dbReference>
<evidence type="ECO:0000256" key="3">
    <source>
        <dbReference type="ARBA" id="ARBA00022630"/>
    </source>
</evidence>
<gene>
    <name evidence="14" type="primary">LOC101858078</name>
</gene>
<comment type="cofactor">
    <cofactor evidence="1 11">
        <name>FAD</name>
        <dbReference type="ChEBI" id="CHEBI:57692"/>
    </cofactor>
</comment>
<dbReference type="NCBIfam" id="TIGR01988">
    <property type="entry name" value="Ubi-OHases"/>
    <property type="match status" value="1"/>
</dbReference>
<keyword evidence="14" id="KW-0830">Ubiquinone</keyword>
<comment type="similarity">
    <text evidence="2 11">Belongs to the UbiH/COQ6 family.</text>
</comment>
<evidence type="ECO:0000256" key="10">
    <source>
        <dbReference type="ARBA" id="ARBA00023136"/>
    </source>
</evidence>
<evidence type="ECO:0000259" key="12">
    <source>
        <dbReference type="Pfam" id="PF01494"/>
    </source>
</evidence>
<protein>
    <recommendedName>
        <fullName evidence="11">Ubiquinone biosynthesis monooxygenase COQ6, mitochondrial</fullName>
        <ecNumber evidence="11">1.14.15.45</ecNumber>
    </recommendedName>
    <alternativeName>
        <fullName evidence="11">2-methoxy-6-polyprenolphenol 4-hydroxylase</fullName>
        <ecNumber evidence="11">1.14.15.46</ecNumber>
    </alternativeName>
</protein>
<feature type="domain" description="FAD-binding" evidence="12">
    <location>
        <begin position="347"/>
        <end position="424"/>
    </location>
</feature>
<evidence type="ECO:0000256" key="1">
    <source>
        <dbReference type="ARBA" id="ARBA00001974"/>
    </source>
</evidence>
<evidence type="ECO:0000256" key="5">
    <source>
        <dbReference type="ARBA" id="ARBA00022792"/>
    </source>
</evidence>
<comment type="catalytic activity">
    <reaction evidence="11">
        <text>a 4-hydroxy-3-(all-trans-polyprenyl)benzoate + 2 reduced [2Fe-2S]-[ferredoxin] + O2 + 2 H(+) = a 3,4-dihydroxy-5-(all-trans-polyprenyl)benzoate + 2 oxidized [2Fe-2S]-[ferredoxin] + H2O</text>
        <dbReference type="Rhea" id="RHEA:81195"/>
        <dbReference type="Rhea" id="RHEA-COMP:9514"/>
        <dbReference type="Rhea" id="RHEA-COMP:10000"/>
        <dbReference type="Rhea" id="RHEA-COMP:10001"/>
        <dbReference type="Rhea" id="RHEA-COMP:10930"/>
        <dbReference type="ChEBI" id="CHEBI:15377"/>
        <dbReference type="ChEBI" id="CHEBI:15378"/>
        <dbReference type="ChEBI" id="CHEBI:15379"/>
        <dbReference type="ChEBI" id="CHEBI:33737"/>
        <dbReference type="ChEBI" id="CHEBI:33738"/>
        <dbReference type="ChEBI" id="CHEBI:64694"/>
        <dbReference type="ChEBI" id="CHEBI:78396"/>
        <dbReference type="EC" id="1.14.15.45"/>
    </reaction>
</comment>
<organism evidence="13 14">
    <name type="scientific">Aplysia californica</name>
    <name type="common">California sea hare</name>
    <dbReference type="NCBI Taxonomy" id="6500"/>
    <lineage>
        <taxon>Eukaryota</taxon>
        <taxon>Metazoa</taxon>
        <taxon>Spiralia</taxon>
        <taxon>Lophotrochozoa</taxon>
        <taxon>Mollusca</taxon>
        <taxon>Gastropoda</taxon>
        <taxon>Heterobranchia</taxon>
        <taxon>Euthyneura</taxon>
        <taxon>Tectipleura</taxon>
        <taxon>Aplysiida</taxon>
        <taxon>Aplysioidea</taxon>
        <taxon>Aplysiidae</taxon>
        <taxon>Aplysia</taxon>
    </lineage>
</organism>
<reference evidence="14" key="1">
    <citation type="submission" date="2025-08" db="UniProtKB">
        <authorList>
            <consortium name="RefSeq"/>
        </authorList>
    </citation>
    <scope>IDENTIFICATION</scope>
</reference>
<dbReference type="PANTHER" id="PTHR43876">
    <property type="entry name" value="UBIQUINONE BIOSYNTHESIS MONOOXYGENASE COQ6, MITOCHONDRIAL"/>
    <property type="match status" value="1"/>
</dbReference>
<accession>A0ABM0K911</accession>
<dbReference type="RefSeq" id="XP_005111749.1">
    <property type="nucleotide sequence ID" value="XM_005111692.3"/>
</dbReference>
<keyword evidence="3 11" id="KW-0285">Flavoprotein</keyword>
<dbReference type="PROSITE" id="PS01304">
    <property type="entry name" value="UBIH"/>
    <property type="match status" value="1"/>
</dbReference>
<comment type="function">
    <text evidence="11">FAD-dependent monooxygenase required for two non-consecutive steps during ubiquinone biosynthesis. Required for the C5-ring hydroxylation during ubiquinone biosynthesis by catalyzing the hydroxylation of 4-hydroxy-3-(all-trans-polyprenyl)benzoic acid to 3,4-dihydroxy-5-(all-trans-polyprenyl)benzoic acid. Also acts downstream of coq4, for the C1-hydroxylation during ubiquinone biosynthesis by catalyzing the hydroxylation of 2-methoxy-6-(all-trans-polyprenyl)phenol to 2-methoxy-6-(all-trans-polyprenyl)benzene-1,4-diol. The electrons required for the hydroxylation reaction are funneled indirectly to coq6 from NADPH via a ferredoxin/ferredoxin reductase system.</text>
</comment>
<dbReference type="PANTHER" id="PTHR43876:SF7">
    <property type="entry name" value="UBIQUINONE BIOSYNTHESIS MONOOXYGENASE COQ6, MITOCHONDRIAL"/>
    <property type="match status" value="1"/>
</dbReference>
<evidence type="ECO:0000256" key="11">
    <source>
        <dbReference type="HAMAP-Rule" id="MF_03193"/>
    </source>
</evidence>
<evidence type="ECO:0000313" key="14">
    <source>
        <dbReference type="RefSeq" id="XP_005111749.1"/>
    </source>
</evidence>
<evidence type="ECO:0000256" key="2">
    <source>
        <dbReference type="ARBA" id="ARBA00005349"/>
    </source>
</evidence>
<evidence type="ECO:0000313" key="13">
    <source>
        <dbReference type="Proteomes" id="UP000694888"/>
    </source>
</evidence>
<dbReference type="InterPro" id="IPR002938">
    <property type="entry name" value="FAD-bd"/>
</dbReference>
<keyword evidence="8 11" id="KW-0503">Monooxygenase</keyword>
<dbReference type="GeneID" id="101858078"/>
<dbReference type="InterPro" id="IPR018168">
    <property type="entry name" value="Ubi_Hdrlase_CS"/>
</dbReference>
<keyword evidence="6 11" id="KW-0274">FAD</keyword>
<name>A0ABM0K911_APLCA</name>
<dbReference type="SUPFAM" id="SSF51905">
    <property type="entry name" value="FAD/NAD(P)-binding domain"/>
    <property type="match status" value="1"/>
</dbReference>
<dbReference type="Gene3D" id="3.50.50.60">
    <property type="entry name" value="FAD/NAD(P)-binding domain"/>
    <property type="match status" value="2"/>
</dbReference>
<dbReference type="InterPro" id="IPR010971">
    <property type="entry name" value="UbiH/COQ6"/>
</dbReference>
<comment type="catalytic activity">
    <reaction evidence="11">
        <text>a 2-methoxy-6-(all-trans-polyprenyl)phenol + 2 reduced [2Fe-2S]-[ferredoxin] + O2 + 2 H(+) = a 2-methoxy-6-(all-trans-polyprenyl)benzene-1,4-diol + 2 oxidized [2Fe-2S]-[ferredoxin] + H2O</text>
        <dbReference type="Rhea" id="RHEA:81183"/>
        <dbReference type="Rhea" id="RHEA-COMP:9551"/>
        <dbReference type="Rhea" id="RHEA-COMP:10000"/>
        <dbReference type="Rhea" id="RHEA-COMP:10001"/>
        <dbReference type="Rhea" id="RHEA-COMP:10858"/>
        <dbReference type="ChEBI" id="CHEBI:15377"/>
        <dbReference type="ChEBI" id="CHEBI:15378"/>
        <dbReference type="ChEBI" id="CHEBI:15379"/>
        <dbReference type="ChEBI" id="CHEBI:33737"/>
        <dbReference type="ChEBI" id="CHEBI:33738"/>
        <dbReference type="ChEBI" id="CHEBI:62731"/>
        <dbReference type="ChEBI" id="CHEBI:84166"/>
        <dbReference type="EC" id="1.14.15.46"/>
    </reaction>
</comment>
<dbReference type="EC" id="1.14.15.45" evidence="11"/>
<dbReference type="NCBIfam" id="TIGR01989">
    <property type="entry name" value="COQ6"/>
    <property type="match status" value="1"/>
</dbReference>
<dbReference type="PRINTS" id="PR00420">
    <property type="entry name" value="RNGMNOXGNASE"/>
</dbReference>
<evidence type="ECO:0000256" key="9">
    <source>
        <dbReference type="ARBA" id="ARBA00023128"/>
    </source>
</evidence>
<dbReference type="Pfam" id="PF01494">
    <property type="entry name" value="FAD_binding_3"/>
    <property type="match status" value="2"/>
</dbReference>
<proteinExistence type="inferred from homology"/>
<evidence type="ECO:0000256" key="4">
    <source>
        <dbReference type="ARBA" id="ARBA00022688"/>
    </source>
</evidence>
<feature type="domain" description="FAD-binding" evidence="12">
    <location>
        <begin position="41"/>
        <end position="284"/>
    </location>
</feature>
<comment type="subunit">
    <text evidence="11">Component of a multi-subunit COQ enzyme complex.</text>
</comment>
<keyword evidence="13" id="KW-1185">Reference proteome</keyword>
<comment type="pathway">
    <text evidence="11">Cofactor biosynthesis; ubiquinone biosynthesis.</text>
</comment>
<keyword evidence="10 11" id="KW-0472">Membrane</keyword>
<dbReference type="InterPro" id="IPR036188">
    <property type="entry name" value="FAD/NAD-bd_sf"/>
</dbReference>
<evidence type="ECO:0000256" key="6">
    <source>
        <dbReference type="ARBA" id="ARBA00022827"/>
    </source>
</evidence>
<dbReference type="GO" id="GO:0004497">
    <property type="term" value="F:monooxygenase activity"/>
    <property type="evidence" value="ECO:0007669"/>
    <property type="project" value="UniProtKB-KW"/>
</dbReference>
<keyword evidence="4 11" id="KW-0831">Ubiquinone biosynthesis</keyword>
<keyword evidence="7 11" id="KW-0560">Oxidoreductase</keyword>
<keyword evidence="5 11" id="KW-0999">Mitochondrion inner membrane</keyword>
<evidence type="ECO:0000256" key="7">
    <source>
        <dbReference type="ARBA" id="ARBA00023002"/>
    </source>
</evidence>
<evidence type="ECO:0000256" key="8">
    <source>
        <dbReference type="ARBA" id="ARBA00023033"/>
    </source>
</evidence>